<evidence type="ECO:0000313" key="1">
    <source>
        <dbReference type="EMBL" id="NML10581.1"/>
    </source>
</evidence>
<accession>A0A7X9WVB5</accession>
<dbReference type="Pfam" id="PF04402">
    <property type="entry name" value="SIMPL"/>
    <property type="match status" value="1"/>
</dbReference>
<reference evidence="1 2" key="1">
    <citation type="submission" date="2020-04" db="EMBL/GenBank/DDBJ databases">
        <title>Sphingobium sp. AR-3-1 isolated from Arctic soil.</title>
        <authorList>
            <person name="Dahal R.H."/>
            <person name="Chaudhary D.K."/>
        </authorList>
    </citation>
    <scope>NUCLEOTIDE SEQUENCE [LARGE SCALE GENOMIC DNA]</scope>
    <source>
        <strain evidence="1 2">AR-3-1</strain>
    </source>
</reference>
<proteinExistence type="predicted"/>
<organism evidence="1 2">
    <name type="scientific">Sphingobium psychrophilum</name>
    <dbReference type="NCBI Taxonomy" id="2728834"/>
    <lineage>
        <taxon>Bacteria</taxon>
        <taxon>Pseudomonadati</taxon>
        <taxon>Pseudomonadota</taxon>
        <taxon>Alphaproteobacteria</taxon>
        <taxon>Sphingomonadales</taxon>
        <taxon>Sphingomonadaceae</taxon>
        <taxon>Sphingobium</taxon>
    </lineage>
</organism>
<dbReference type="Gene3D" id="3.30.110.170">
    <property type="entry name" value="Protein of unknown function (DUF541), domain 1"/>
    <property type="match status" value="1"/>
</dbReference>
<dbReference type="PANTHER" id="PTHR34387">
    <property type="entry name" value="SLR1258 PROTEIN"/>
    <property type="match status" value="1"/>
</dbReference>
<dbReference type="RefSeq" id="WP_169572982.1">
    <property type="nucleotide sequence ID" value="NZ_JABBFV010000006.1"/>
</dbReference>
<dbReference type="PANTHER" id="PTHR34387:SF2">
    <property type="entry name" value="SLR1258 PROTEIN"/>
    <property type="match status" value="1"/>
</dbReference>
<comment type="caution">
    <text evidence="1">The sequence shown here is derived from an EMBL/GenBank/DDBJ whole genome shotgun (WGS) entry which is preliminary data.</text>
</comment>
<dbReference type="Proteomes" id="UP000519023">
    <property type="component" value="Unassembled WGS sequence"/>
</dbReference>
<evidence type="ECO:0000313" key="2">
    <source>
        <dbReference type="Proteomes" id="UP000519023"/>
    </source>
</evidence>
<dbReference type="GO" id="GO:0006974">
    <property type="term" value="P:DNA damage response"/>
    <property type="evidence" value="ECO:0007669"/>
    <property type="project" value="TreeGrafter"/>
</dbReference>
<dbReference type="AlphaFoldDB" id="A0A7X9WVB5"/>
<dbReference type="InterPro" id="IPR052022">
    <property type="entry name" value="26kDa_periplasmic_antigen"/>
</dbReference>
<gene>
    <name evidence="1" type="ORF">HHL08_10530</name>
</gene>
<dbReference type="PIRSF" id="PIRSF029033">
    <property type="entry name" value="UCP029033"/>
    <property type="match status" value="1"/>
</dbReference>
<name>A0A7X9WVB5_9SPHN</name>
<sequence length="235" mass="25005">MALEMRDKILLGGAALLAFGTIAGGYLLGDGLKRAKAADRSVTVRGLAEKDVTADLATWSISYSATGFDLPTVRAEIDNNTKELQAYFNGLGFKPGELTPTGAGVNQYLNNGVNNITITQRMLLRTTDVARAQKAVAQQFDLVRRGVTLQEGSGMKYSFTKLNDVKPDMVAAATRDARAAAEQFAKDSGSGVGGIKSATQGYFSIDARDGEGGDGSSDTPYKKVRVVTTVDFYLK</sequence>
<protein>
    <submittedName>
        <fullName evidence="1">SIMPL domain-containing protein</fullName>
    </submittedName>
</protein>
<dbReference type="InterPro" id="IPR007497">
    <property type="entry name" value="SIMPL/DUF541"/>
</dbReference>
<dbReference type="InterPro" id="IPR016907">
    <property type="entry name" value="UCP029033"/>
</dbReference>
<dbReference type="Gene3D" id="3.30.70.2970">
    <property type="entry name" value="Protein of unknown function (DUF541), domain 2"/>
    <property type="match status" value="1"/>
</dbReference>
<keyword evidence="2" id="KW-1185">Reference proteome</keyword>
<dbReference type="EMBL" id="JABBFV010000006">
    <property type="protein sequence ID" value="NML10581.1"/>
    <property type="molecule type" value="Genomic_DNA"/>
</dbReference>